<protein>
    <submittedName>
        <fullName evidence="1">Uncharacterized protein</fullName>
    </submittedName>
</protein>
<evidence type="ECO:0000313" key="1">
    <source>
        <dbReference type="EMBL" id="CAK0751124.1"/>
    </source>
</evidence>
<keyword evidence="2" id="KW-1185">Reference proteome</keyword>
<sequence length="260" mass="28904">MEVARGVQSSVQAGLTSALDTLKRASGSLKTGLTGDVTSPAVDEHLQSALDKSRGTLESAKTLPGTQQWLMPRLNTSKGTEEVYSLLEDHIKQPRFLKQLEEAKEANKEPDACPHGSEVFQEEWWDAPKGAAAMDSDEGFLEVTKEEMLDAEPLDSYVLVRREDVLEAIGSFVAAYLAELPEAQNLQPAQLQAALKTTFKELRKGRVRRLWEWGRMLYRITAFSYGAFSVYENPWLVRAVLAALWTACRMMVGLGIKSIL</sequence>
<dbReference type="Proteomes" id="UP001314263">
    <property type="component" value="Unassembled WGS sequence"/>
</dbReference>
<reference evidence="1 2" key="1">
    <citation type="submission" date="2023-10" db="EMBL/GenBank/DDBJ databases">
        <authorList>
            <person name="Maclean D."/>
            <person name="Macfadyen A."/>
        </authorList>
    </citation>
    <scope>NUCLEOTIDE SEQUENCE [LARGE SCALE GENOMIC DNA]</scope>
</reference>
<dbReference type="PANTHER" id="PTHR33874:SF4">
    <property type="entry name" value="EXPRESSED PROTEIN"/>
    <property type="match status" value="1"/>
</dbReference>
<comment type="caution">
    <text evidence="1">The sequence shown here is derived from an EMBL/GenBank/DDBJ whole genome shotgun (WGS) entry which is preliminary data.</text>
</comment>
<dbReference type="PANTHER" id="PTHR33874">
    <property type="entry name" value="RING FINGER PROTEIN"/>
    <property type="match status" value="1"/>
</dbReference>
<accession>A0AAV1HZ87</accession>
<name>A0AAV1HZ87_9CHLO</name>
<organism evidence="1 2">
    <name type="scientific">Coccomyxa viridis</name>
    <dbReference type="NCBI Taxonomy" id="1274662"/>
    <lineage>
        <taxon>Eukaryota</taxon>
        <taxon>Viridiplantae</taxon>
        <taxon>Chlorophyta</taxon>
        <taxon>core chlorophytes</taxon>
        <taxon>Trebouxiophyceae</taxon>
        <taxon>Trebouxiophyceae incertae sedis</taxon>
        <taxon>Coccomyxaceae</taxon>
        <taxon>Coccomyxa</taxon>
    </lineage>
</organism>
<evidence type="ECO:0000313" key="2">
    <source>
        <dbReference type="Proteomes" id="UP001314263"/>
    </source>
</evidence>
<proteinExistence type="predicted"/>
<dbReference type="AlphaFoldDB" id="A0AAV1HZ87"/>
<dbReference type="EMBL" id="CAUYUE010000003">
    <property type="protein sequence ID" value="CAK0751124.1"/>
    <property type="molecule type" value="Genomic_DNA"/>
</dbReference>
<gene>
    <name evidence="1" type="ORF">CVIRNUC_002044</name>
</gene>